<dbReference type="InterPro" id="IPR036691">
    <property type="entry name" value="Endo/exonu/phosph_ase_sf"/>
</dbReference>
<dbReference type="PANTHER" id="PTHR36688:SF2">
    <property type="entry name" value="ENDONUCLEASE_EXONUCLEASE_PHOSPHATASE DOMAIN-CONTAINING PROTEIN"/>
    <property type="match status" value="1"/>
</dbReference>
<dbReference type="Pfam" id="PF00078">
    <property type="entry name" value="RVT_1"/>
    <property type="match status" value="1"/>
</dbReference>
<evidence type="ECO:0000259" key="2">
    <source>
        <dbReference type="PROSITE" id="PS50878"/>
    </source>
</evidence>
<comment type="caution">
    <text evidence="4">The sequence shown here is derived from an EMBL/GenBank/DDBJ whole genome shotgun (WGS) entry which is preliminary data.</text>
</comment>
<dbReference type="PANTHER" id="PTHR36688">
    <property type="entry name" value="ENDO/EXONUCLEASE/PHOSPHATASE DOMAIN-CONTAINING PROTEIN"/>
    <property type="match status" value="1"/>
</dbReference>
<feature type="region of interest" description="Disordered" evidence="1">
    <location>
        <begin position="1"/>
        <end position="25"/>
    </location>
</feature>
<feature type="compositionally biased region" description="Polar residues" evidence="1">
    <location>
        <begin position="1"/>
        <end position="22"/>
    </location>
</feature>
<dbReference type="InterPro" id="IPR052560">
    <property type="entry name" value="RdDP_mobile_element"/>
</dbReference>
<dbReference type="InterPro" id="IPR000477">
    <property type="entry name" value="RT_dom"/>
</dbReference>
<dbReference type="InterPro" id="IPR036397">
    <property type="entry name" value="RNaseH_sf"/>
</dbReference>
<dbReference type="InterPro" id="IPR005135">
    <property type="entry name" value="Endo/exonuclease/phosphatase"/>
</dbReference>
<feature type="compositionally biased region" description="Polar residues" evidence="1">
    <location>
        <begin position="46"/>
        <end position="56"/>
    </location>
</feature>
<dbReference type="GO" id="GO:0003676">
    <property type="term" value="F:nucleic acid binding"/>
    <property type="evidence" value="ECO:0007669"/>
    <property type="project" value="InterPro"/>
</dbReference>
<dbReference type="Gene3D" id="3.60.10.10">
    <property type="entry name" value="Endonuclease/exonuclease/phosphatase"/>
    <property type="match status" value="1"/>
</dbReference>
<reference evidence="4" key="2">
    <citation type="submission" date="2021-08" db="EMBL/GenBank/DDBJ databases">
        <authorList>
            <person name="Eriksson T."/>
        </authorList>
    </citation>
    <scope>NUCLEOTIDE SEQUENCE</scope>
    <source>
        <strain evidence="4">Stoneville</strain>
        <tissue evidence="4">Whole head</tissue>
    </source>
</reference>
<feature type="domain" description="RNase H type-1" evidence="3">
    <location>
        <begin position="1027"/>
        <end position="1154"/>
    </location>
</feature>
<dbReference type="Pfam" id="PF14529">
    <property type="entry name" value="Exo_endo_phos_2"/>
    <property type="match status" value="1"/>
</dbReference>
<dbReference type="SUPFAM" id="SSF56219">
    <property type="entry name" value="DNase I-like"/>
    <property type="match status" value="1"/>
</dbReference>
<dbReference type="PROSITE" id="PS50878">
    <property type="entry name" value="RT_POL"/>
    <property type="match status" value="1"/>
</dbReference>
<dbReference type="SUPFAM" id="SSF56672">
    <property type="entry name" value="DNA/RNA polymerases"/>
    <property type="match status" value="1"/>
</dbReference>
<feature type="domain" description="Reverse transcriptase" evidence="2">
    <location>
        <begin position="623"/>
        <end position="892"/>
    </location>
</feature>
<keyword evidence="5" id="KW-1185">Reference proteome</keyword>
<dbReference type="PROSITE" id="PS50879">
    <property type="entry name" value="RNASE_H_1"/>
    <property type="match status" value="1"/>
</dbReference>
<feature type="region of interest" description="Disordered" evidence="1">
    <location>
        <begin position="46"/>
        <end position="71"/>
    </location>
</feature>
<gene>
    <name evidence="4" type="ORF">GEV33_007556</name>
</gene>
<organism evidence="4 5">
    <name type="scientific">Tenebrio molitor</name>
    <name type="common">Yellow mealworm beetle</name>
    <dbReference type="NCBI Taxonomy" id="7067"/>
    <lineage>
        <taxon>Eukaryota</taxon>
        <taxon>Metazoa</taxon>
        <taxon>Ecdysozoa</taxon>
        <taxon>Arthropoda</taxon>
        <taxon>Hexapoda</taxon>
        <taxon>Insecta</taxon>
        <taxon>Pterygota</taxon>
        <taxon>Neoptera</taxon>
        <taxon>Endopterygota</taxon>
        <taxon>Coleoptera</taxon>
        <taxon>Polyphaga</taxon>
        <taxon>Cucujiformia</taxon>
        <taxon>Tenebrionidae</taxon>
        <taxon>Tenebrio</taxon>
    </lineage>
</organism>
<accession>A0A8J6HI43</accession>
<dbReference type="CDD" id="cd01650">
    <property type="entry name" value="RT_nLTR_like"/>
    <property type="match status" value="1"/>
</dbReference>
<evidence type="ECO:0000259" key="3">
    <source>
        <dbReference type="PROSITE" id="PS50879"/>
    </source>
</evidence>
<sequence>MNSTHNMDNPQTEQPPTMSNTKFPKKEQAIILAVTADLKLGHIASQCTAPPTQQDNVPEINPDTNKENQQDTVQNNMDCEDEDTRKGIEKMIGQKRAATSSSASVPHDSTENDLGETTVFKRPQQQKKRLKKDAYAEQMKSSDDKLQTIHTFMNNLTEPIKIEAGKIVHFFRNASGCKDPLALVEEFTDDIDHFLDLLAKLHSHFKDQGMKQRERASGGVAIYVKDDILCTKISLETTLEAIAVSLYLPTQELTVCNVYLPPNATITVLELRDFNAHNVIWGSNRTDTRGEMLESLMEDYNLVLLNSGANTRFNAANGTFSAIDLTLCSPTLAPKTAWEIEPYLHSSDHYPIKLHLHGLRHAPDSQRQPRWNMQYADFQKFAEEVDKQLPLLNEEEDIDNILNRFNNVILEAAHKHVRKVGYLSPQRLRTVPWWNAKCAETVGQCKRTFHKMKRNPTIENIINFKKARAKKRFTLKQSKKESWQAYVSTITSSTPIRDVWSKVGKIRGVSRNALIRVTNENGDVASTNEEAAELLATQFQNSSSSSNYDDRFLSIKAESETERLPTIELMSDHPDDKLFTMTELDDALLTSRTTSPGPDDIPLRFIQNLSSKGKERLLQIYNLIWTTHRFPQGWTQAIVLPFKKPNKTDSMPSSFRPISLTCNMCKVLERMVKRRLLWRLESNNLLSKAQNGFRKHRSTLDNIVNLESTIRKAFAQNHKVLCVFFDLEKAFDMTWRHSILKSLNKWGIQGHMFYFIRNFLTDRGFRVQANGVLSKQRELQNGCPQGSVLSPSLFLIALNDIGQHISYPLCHAIYADDLIIYTTGKHIDLLERELNWKAHITSIHAACTKALGLLRSLASQNWGADTTTLLSIYRSLIRSRIEYGLIAFGACAKTTFRQLEVIQNAALRIALGAYRTTPTASMHVLCQEPPLTLRLEQLTLIYAARVSERADTHSNYRLLFTPHTTTLYSESNQIPPISERIRLLNIHPPPPWTIVRPSIFLDLAKYKKADTPPSLLVNVFYQLQSRYPTSTFLYTDGSKIRNDVGAAVFSHSHTAQLHLASYSSIFCGELVALLKALRMITESEKSEFVVCTDSCSALQALQHLYSDNPLVREISEIRQRIHLQGKELRFIYSASHIGIHGNDEADTLAKMAAANVDSPLAVYNLMADFTGYIKSKIWEKWQTSWNQVDNHLHTIQPIVRKKILLPNDRKSQVVISRLRLGHTSLTHSWLLDKKTRPTCSFCQREAATVPHLLRDCPALVEQRGRYKLDTNETYTKVFNDWPTLRNYLKEINCLSKI</sequence>
<dbReference type="EMBL" id="JABDTM020023367">
    <property type="protein sequence ID" value="KAH0815236.1"/>
    <property type="molecule type" value="Genomic_DNA"/>
</dbReference>
<dbReference type="CDD" id="cd09276">
    <property type="entry name" value="Rnase_HI_RT_non_LTR"/>
    <property type="match status" value="1"/>
</dbReference>
<protein>
    <submittedName>
        <fullName evidence="4">Uncharacterized protein</fullName>
    </submittedName>
</protein>
<dbReference type="InterPro" id="IPR002156">
    <property type="entry name" value="RNaseH_domain"/>
</dbReference>
<dbReference type="Pfam" id="PF00075">
    <property type="entry name" value="RNase_H"/>
    <property type="match status" value="1"/>
</dbReference>
<evidence type="ECO:0000313" key="5">
    <source>
        <dbReference type="Proteomes" id="UP000719412"/>
    </source>
</evidence>
<dbReference type="InterPro" id="IPR012337">
    <property type="entry name" value="RNaseH-like_sf"/>
</dbReference>
<dbReference type="Gene3D" id="3.30.420.10">
    <property type="entry name" value="Ribonuclease H-like superfamily/Ribonuclease H"/>
    <property type="match status" value="1"/>
</dbReference>
<dbReference type="SUPFAM" id="SSF53098">
    <property type="entry name" value="Ribonuclease H-like"/>
    <property type="match status" value="1"/>
</dbReference>
<name>A0A8J6HI43_TENMO</name>
<proteinExistence type="predicted"/>
<dbReference type="GO" id="GO:0042575">
    <property type="term" value="C:DNA polymerase complex"/>
    <property type="evidence" value="ECO:0007669"/>
    <property type="project" value="UniProtKB-ARBA"/>
</dbReference>
<evidence type="ECO:0000313" key="4">
    <source>
        <dbReference type="EMBL" id="KAH0815236.1"/>
    </source>
</evidence>
<feature type="region of interest" description="Disordered" evidence="1">
    <location>
        <begin position="93"/>
        <end position="140"/>
    </location>
</feature>
<dbReference type="GO" id="GO:0004523">
    <property type="term" value="F:RNA-DNA hybrid ribonuclease activity"/>
    <property type="evidence" value="ECO:0007669"/>
    <property type="project" value="InterPro"/>
</dbReference>
<evidence type="ECO:0000256" key="1">
    <source>
        <dbReference type="SAM" id="MobiDB-lite"/>
    </source>
</evidence>
<dbReference type="GO" id="GO:0071897">
    <property type="term" value="P:DNA biosynthetic process"/>
    <property type="evidence" value="ECO:0007669"/>
    <property type="project" value="UniProtKB-ARBA"/>
</dbReference>
<dbReference type="Proteomes" id="UP000719412">
    <property type="component" value="Unassembled WGS sequence"/>
</dbReference>
<reference evidence="4" key="1">
    <citation type="journal article" date="2020" name="J Insects Food Feed">
        <title>The yellow mealworm (Tenebrio molitor) genome: a resource for the emerging insects as food and feed industry.</title>
        <authorList>
            <person name="Eriksson T."/>
            <person name="Andere A."/>
            <person name="Kelstrup H."/>
            <person name="Emery V."/>
            <person name="Picard C."/>
        </authorList>
    </citation>
    <scope>NUCLEOTIDE SEQUENCE</scope>
    <source>
        <strain evidence="4">Stoneville</strain>
        <tissue evidence="4">Whole head</tissue>
    </source>
</reference>
<dbReference type="InterPro" id="IPR043502">
    <property type="entry name" value="DNA/RNA_pol_sf"/>
</dbReference>